<sequence length="513" mass="54443">MPVTDRYDTSNMLPASASQYLPPDYFQPLPTTLDAKNSPLALLAQTCSSIGKDPPSKSIIPPLEKKDTPQKSTSSERDLKTSSPKEKDGRVSSESHRSSSSVSKDIPNFYPISTSSPKPVKSHSDNLGTKDGRKSADNDNKSHSVTSRPLSSSSASGLKSNNDRSSPRLKTNEQIKEVQETKHSPKSRRSESPVRRDNRSPSPEIKHGSLYPGLPYGPMGYPGYPYGPGSSFPSSAEALAAAGYPFGLSGQSAYSLASAHALAAHQAALKSNSSAALSQYMQYARLRAPVPGMSGCKDPYCTNCMSSGVHPSSHLSQCTSPGCTQCSQEKALQGLFGLPGSNPLHSSLSGIPSSASLGLSHLHNLYAQNMLSQHGQQHVCNWMMGSDYCGKRFNSSEELLQHLRTHTSGGESALSAYSSLGLSIPTPGDLPGLQGYLGSGSNISPETLRRMYPTSLSPLGGGSALSSGRYHPYKSAMANMPPGLPPHPSLSSLGLYYSPYNMYGQRIGSAAVP</sequence>
<dbReference type="EMBL" id="JAIWYP010000002">
    <property type="protein sequence ID" value="KAH3861525.1"/>
    <property type="molecule type" value="Genomic_DNA"/>
</dbReference>
<dbReference type="InterPro" id="IPR051520">
    <property type="entry name" value="Elbow/Noc_ZnFinger"/>
</dbReference>
<name>A0A9D4RCP9_DREPO</name>
<organism evidence="8 9">
    <name type="scientific">Dreissena polymorpha</name>
    <name type="common">Zebra mussel</name>
    <name type="synonym">Mytilus polymorpha</name>
    <dbReference type="NCBI Taxonomy" id="45954"/>
    <lineage>
        <taxon>Eukaryota</taxon>
        <taxon>Metazoa</taxon>
        <taxon>Spiralia</taxon>
        <taxon>Lophotrochozoa</taxon>
        <taxon>Mollusca</taxon>
        <taxon>Bivalvia</taxon>
        <taxon>Autobranchia</taxon>
        <taxon>Heteroconchia</taxon>
        <taxon>Euheterodonta</taxon>
        <taxon>Imparidentia</taxon>
        <taxon>Neoheterodontei</taxon>
        <taxon>Myida</taxon>
        <taxon>Dreissenoidea</taxon>
        <taxon>Dreissenidae</taxon>
        <taxon>Dreissena</taxon>
    </lineage>
</organism>
<comment type="caution">
    <text evidence="8">The sequence shown here is derived from an EMBL/GenBank/DDBJ whole genome shotgun (WGS) entry which is preliminary data.</text>
</comment>
<feature type="compositionally biased region" description="Basic and acidic residues" evidence="6">
    <location>
        <begin position="63"/>
        <end position="97"/>
    </location>
</feature>
<dbReference type="AlphaFoldDB" id="A0A9D4RCP9"/>
<evidence type="ECO:0000256" key="5">
    <source>
        <dbReference type="PROSITE-ProRule" id="PRU00042"/>
    </source>
</evidence>
<feature type="region of interest" description="Disordered" evidence="6">
    <location>
        <begin position="1"/>
        <end position="25"/>
    </location>
</feature>
<feature type="compositionally biased region" description="Basic and acidic residues" evidence="6">
    <location>
        <begin position="122"/>
        <end position="142"/>
    </location>
</feature>
<evidence type="ECO:0000259" key="7">
    <source>
        <dbReference type="PROSITE" id="PS50157"/>
    </source>
</evidence>
<evidence type="ECO:0000256" key="6">
    <source>
        <dbReference type="SAM" id="MobiDB-lite"/>
    </source>
</evidence>
<protein>
    <recommendedName>
        <fullName evidence="7">C2H2-type domain-containing protein</fullName>
    </recommendedName>
</protein>
<keyword evidence="9" id="KW-1185">Reference proteome</keyword>
<reference evidence="8" key="2">
    <citation type="submission" date="2020-11" db="EMBL/GenBank/DDBJ databases">
        <authorList>
            <person name="McCartney M.A."/>
            <person name="Auch B."/>
            <person name="Kono T."/>
            <person name="Mallez S."/>
            <person name="Becker A."/>
            <person name="Gohl D.M."/>
            <person name="Silverstein K.A.T."/>
            <person name="Koren S."/>
            <person name="Bechman K.B."/>
            <person name="Herman A."/>
            <person name="Abrahante J.E."/>
            <person name="Garbe J."/>
        </authorList>
    </citation>
    <scope>NUCLEOTIDE SEQUENCE</scope>
    <source>
        <strain evidence="8">Duluth1</strain>
        <tissue evidence="8">Whole animal</tissue>
    </source>
</reference>
<dbReference type="GO" id="GO:0008270">
    <property type="term" value="F:zinc ion binding"/>
    <property type="evidence" value="ECO:0007669"/>
    <property type="project" value="UniProtKB-KW"/>
</dbReference>
<dbReference type="Proteomes" id="UP000828390">
    <property type="component" value="Unassembled WGS sequence"/>
</dbReference>
<dbReference type="GO" id="GO:0045892">
    <property type="term" value="P:negative regulation of DNA-templated transcription"/>
    <property type="evidence" value="ECO:0007669"/>
    <property type="project" value="TreeGrafter"/>
</dbReference>
<feature type="region of interest" description="Disordered" evidence="6">
    <location>
        <begin position="46"/>
        <end position="212"/>
    </location>
</feature>
<keyword evidence="3 5" id="KW-0863">Zinc-finger</keyword>
<gene>
    <name evidence="8" type="ORF">DPMN_024457</name>
</gene>
<dbReference type="PROSITE" id="PS50157">
    <property type="entry name" value="ZINC_FINGER_C2H2_2"/>
    <property type="match status" value="1"/>
</dbReference>
<evidence type="ECO:0000256" key="4">
    <source>
        <dbReference type="ARBA" id="ARBA00022833"/>
    </source>
</evidence>
<dbReference type="Gene3D" id="3.30.160.60">
    <property type="entry name" value="Classic Zinc Finger"/>
    <property type="match status" value="1"/>
</dbReference>
<evidence type="ECO:0000256" key="1">
    <source>
        <dbReference type="ARBA" id="ARBA00010144"/>
    </source>
</evidence>
<keyword evidence="4" id="KW-0862">Zinc</keyword>
<dbReference type="PANTHER" id="PTHR12522">
    <property type="entry name" value="ZINC-FINGER PROTEIN NOLZ1-RELATED"/>
    <property type="match status" value="1"/>
</dbReference>
<evidence type="ECO:0000256" key="2">
    <source>
        <dbReference type="ARBA" id="ARBA00022723"/>
    </source>
</evidence>
<dbReference type="OrthoDB" id="10054079at2759"/>
<keyword evidence="2" id="KW-0479">Metal-binding</keyword>
<reference evidence="8" key="1">
    <citation type="journal article" date="2019" name="bioRxiv">
        <title>The Genome of the Zebra Mussel, Dreissena polymorpha: A Resource for Invasive Species Research.</title>
        <authorList>
            <person name="McCartney M.A."/>
            <person name="Auch B."/>
            <person name="Kono T."/>
            <person name="Mallez S."/>
            <person name="Zhang Y."/>
            <person name="Obille A."/>
            <person name="Becker A."/>
            <person name="Abrahante J.E."/>
            <person name="Garbe J."/>
            <person name="Badalamenti J.P."/>
            <person name="Herman A."/>
            <person name="Mangelson H."/>
            <person name="Liachko I."/>
            <person name="Sullivan S."/>
            <person name="Sone E.D."/>
            <person name="Koren S."/>
            <person name="Silverstein K.A.T."/>
            <person name="Beckman K.B."/>
            <person name="Gohl D.M."/>
        </authorList>
    </citation>
    <scope>NUCLEOTIDE SEQUENCE</scope>
    <source>
        <strain evidence="8">Duluth1</strain>
        <tissue evidence="8">Whole animal</tissue>
    </source>
</reference>
<feature type="compositionally biased region" description="Low complexity" evidence="6">
    <location>
        <begin position="143"/>
        <end position="160"/>
    </location>
</feature>
<dbReference type="GO" id="GO:0005634">
    <property type="term" value="C:nucleus"/>
    <property type="evidence" value="ECO:0007669"/>
    <property type="project" value="TreeGrafter"/>
</dbReference>
<accession>A0A9D4RCP9</accession>
<evidence type="ECO:0000256" key="3">
    <source>
        <dbReference type="ARBA" id="ARBA00022771"/>
    </source>
</evidence>
<feature type="compositionally biased region" description="Basic and acidic residues" evidence="6">
    <location>
        <begin position="161"/>
        <end position="207"/>
    </location>
</feature>
<evidence type="ECO:0000313" key="9">
    <source>
        <dbReference type="Proteomes" id="UP000828390"/>
    </source>
</evidence>
<proteinExistence type="inferred from homology"/>
<dbReference type="InterPro" id="IPR013087">
    <property type="entry name" value="Znf_C2H2_type"/>
</dbReference>
<feature type="compositionally biased region" description="Polar residues" evidence="6">
    <location>
        <begin position="9"/>
        <end position="19"/>
    </location>
</feature>
<feature type="domain" description="C2H2-type" evidence="7">
    <location>
        <begin position="378"/>
        <end position="411"/>
    </location>
</feature>
<comment type="similarity">
    <text evidence="1">Belongs to the Elbow/Noc family.</text>
</comment>
<evidence type="ECO:0000313" key="8">
    <source>
        <dbReference type="EMBL" id="KAH3861525.1"/>
    </source>
</evidence>
<dbReference type="PANTHER" id="PTHR12522:SF4">
    <property type="entry name" value="ZINC FINGER PROTEIN ELBOW"/>
    <property type="match status" value="1"/>
</dbReference>